<dbReference type="RefSeq" id="WP_155924996.1">
    <property type="nucleotide sequence ID" value="NZ_CP088148.1"/>
</dbReference>
<evidence type="ECO:0000313" key="2">
    <source>
        <dbReference type="EMBL" id="UTU55145.1"/>
    </source>
</evidence>
<sequence length="170" mass="18929">MIGLEFLLLDRDAFQDRQIGLPELRDFLQLAKTRIQVCPFVPNLTPGLGRASQPERGSKGIRRIPASEQIIDDPVGAGNRNHSKCEGRTTDEGKPKMSKSSDRTVPGEGKIETGPKTSPQQDPVEGSRETIDRELERTDDEYSSDEAERSRRDVQKKVAEETELPERGSA</sequence>
<evidence type="ECO:0000256" key="1">
    <source>
        <dbReference type="SAM" id="MobiDB-lite"/>
    </source>
</evidence>
<organism evidence="2 3">
    <name type="scientific">Mesorhizobium ciceri</name>
    <dbReference type="NCBI Taxonomy" id="39645"/>
    <lineage>
        <taxon>Bacteria</taxon>
        <taxon>Pseudomonadati</taxon>
        <taxon>Pseudomonadota</taxon>
        <taxon>Alphaproteobacteria</taxon>
        <taxon>Hyphomicrobiales</taxon>
        <taxon>Phyllobacteriaceae</taxon>
        <taxon>Mesorhizobium</taxon>
    </lineage>
</organism>
<evidence type="ECO:0000313" key="3">
    <source>
        <dbReference type="Proteomes" id="UP001060070"/>
    </source>
</evidence>
<protein>
    <submittedName>
        <fullName evidence="2">Uncharacterized protein</fullName>
    </submittedName>
</protein>
<keyword evidence="2" id="KW-0614">Plasmid</keyword>
<feature type="compositionally biased region" description="Basic and acidic residues" evidence="1">
    <location>
        <begin position="146"/>
        <end position="170"/>
    </location>
</feature>
<reference evidence="2 3" key="1">
    <citation type="journal article" date="2022" name="Microbiol. Resour. Announc.">
        <title>Complete Genome Sequence of Mesorhizobium ciceri Strain R30, a Rhizobium Used as a Commercial Inoculant for Chickpea in Argentina.</title>
        <authorList>
            <person name="Foresto E."/>
            <person name="Revale S."/>
            <person name="Primo E."/>
            <person name="Nievas F."/>
            <person name="Carezzano E."/>
            <person name="Puente M."/>
            <person name="Alzari P."/>
            <person name="Mart M."/>
            <person name="Ben-Assaya M."/>
            <person name="Mornico D."/>
            <person name="Santoro M."/>
            <person name="Mart F."/>
            <person name="Giordano W."/>
            <person name="Bogino P."/>
        </authorList>
    </citation>
    <scope>NUCLEOTIDE SEQUENCE [LARGE SCALE GENOMIC DNA]</scope>
    <source>
        <strain evidence="2 3">R30</strain>
    </source>
</reference>
<feature type="region of interest" description="Disordered" evidence="1">
    <location>
        <begin position="44"/>
        <end position="170"/>
    </location>
</feature>
<keyword evidence="3" id="KW-1185">Reference proteome</keyword>
<dbReference type="Proteomes" id="UP001060070">
    <property type="component" value="Plasmid unnamed"/>
</dbReference>
<accession>A0AB38TKM6</accession>
<dbReference type="EMBL" id="CP088148">
    <property type="protein sequence ID" value="UTU55145.1"/>
    <property type="molecule type" value="Genomic_DNA"/>
</dbReference>
<dbReference type="AlphaFoldDB" id="A0AB38TKM6"/>
<name>A0AB38TKM6_9HYPH</name>
<proteinExistence type="predicted"/>
<gene>
    <name evidence="2" type="ORF">LRP29_32930</name>
</gene>
<geneLocation type="plasmid" evidence="2 3">
    <name>unnamed</name>
</geneLocation>
<feature type="compositionally biased region" description="Basic and acidic residues" evidence="1">
    <location>
        <begin position="83"/>
        <end position="102"/>
    </location>
</feature>
<feature type="compositionally biased region" description="Basic and acidic residues" evidence="1">
    <location>
        <begin position="125"/>
        <end position="136"/>
    </location>
</feature>